<evidence type="ECO:0000256" key="3">
    <source>
        <dbReference type="ARBA" id="ARBA00023157"/>
    </source>
</evidence>
<evidence type="ECO:0000256" key="5">
    <source>
        <dbReference type="SAM" id="SignalP"/>
    </source>
</evidence>
<evidence type="ECO:0000259" key="6">
    <source>
        <dbReference type="PROSITE" id="PS51352"/>
    </source>
</evidence>
<keyword evidence="3" id="KW-1015">Disulfide bond</keyword>
<dbReference type="InterPro" id="IPR050553">
    <property type="entry name" value="Thioredoxin_ResA/DsbE_sf"/>
</dbReference>
<dbReference type="PANTHER" id="PTHR42852:SF6">
    <property type="entry name" value="THIOL:DISULFIDE INTERCHANGE PROTEIN DSBE"/>
    <property type="match status" value="1"/>
</dbReference>
<dbReference type="EMBL" id="CP115396">
    <property type="protein sequence ID" value="WBO86151.1"/>
    <property type="molecule type" value="Genomic_DNA"/>
</dbReference>
<dbReference type="PANTHER" id="PTHR42852">
    <property type="entry name" value="THIOL:DISULFIDE INTERCHANGE PROTEIN DSBE"/>
    <property type="match status" value="1"/>
</dbReference>
<proteinExistence type="predicted"/>
<dbReference type="Pfam" id="PF00578">
    <property type="entry name" value="AhpC-TSA"/>
    <property type="match status" value="1"/>
</dbReference>
<feature type="signal peptide" evidence="5">
    <location>
        <begin position="1"/>
        <end position="22"/>
    </location>
</feature>
<sequence length="375" mass="41459">MQYFIPLIALASLVAASTEAVAQAPRRPAPNYQVRGQLTNAPAGTRVLLIDDQTGQALPIDSARTDAKGRFQLRGTVASPGVHSLRVDGQRWTTDVALAPGSRLQLRADATQLRRTGDITGTTEATMLARMNQEQFRLMSHIDTLAQRRSTTTDTAALRRIGQEWDATFAAFRAAARRVAGQASYVAPYVAATLLSGTEEPAEVAFLDSATTRYERQWPASPHTQQLLRYQRMRQRTALGQLAPAMQLPTPEGPPLALSSLRGKYVLVDFWASWCSPCRQENPELVRTYQRFKSKGFEIYGVSADSKKDAWLAAIQKDGLPWPQVRDEPSDTSVASTVYNIYKFPSSFLLDPQGRIIAKDLRGEDLTKKLAELLP</sequence>
<evidence type="ECO:0000256" key="1">
    <source>
        <dbReference type="ARBA" id="ARBA00004196"/>
    </source>
</evidence>
<dbReference type="SUPFAM" id="SSF52833">
    <property type="entry name" value="Thioredoxin-like"/>
    <property type="match status" value="1"/>
</dbReference>
<dbReference type="InterPro" id="IPR036249">
    <property type="entry name" value="Thioredoxin-like_sf"/>
</dbReference>
<comment type="subcellular location">
    <subcellularLocation>
        <location evidence="1">Cell envelope</location>
    </subcellularLocation>
</comment>
<name>A0ABY7PTB5_9BACT</name>
<dbReference type="InterPro" id="IPR000866">
    <property type="entry name" value="AhpC/TSA"/>
</dbReference>
<reference evidence="7 8" key="1">
    <citation type="journal article" date="2011" name="Int. J. Syst. Evol. Microbiol.">
        <title>Hymenobacter yonginensis sp. nov., isolated from a mesotrophic artificial lake.</title>
        <authorList>
            <person name="Joung Y."/>
            <person name="Cho S.H."/>
            <person name="Kim H."/>
            <person name="Kim S.B."/>
            <person name="Joh K."/>
        </authorList>
    </citation>
    <scope>NUCLEOTIDE SEQUENCE [LARGE SCALE GENOMIC DNA]</scope>
    <source>
        <strain evidence="7 8">KCTC 22745</strain>
    </source>
</reference>
<dbReference type="RefSeq" id="WP_270128734.1">
    <property type="nucleotide sequence ID" value="NZ_CP115396.1"/>
</dbReference>
<evidence type="ECO:0000256" key="2">
    <source>
        <dbReference type="ARBA" id="ARBA00022748"/>
    </source>
</evidence>
<organism evidence="7 8">
    <name type="scientific">Hymenobacter yonginensis</name>
    <dbReference type="NCBI Taxonomy" id="748197"/>
    <lineage>
        <taxon>Bacteria</taxon>
        <taxon>Pseudomonadati</taxon>
        <taxon>Bacteroidota</taxon>
        <taxon>Cytophagia</taxon>
        <taxon>Cytophagales</taxon>
        <taxon>Hymenobacteraceae</taxon>
        <taxon>Hymenobacter</taxon>
    </lineage>
</organism>
<feature type="domain" description="Thioredoxin" evidence="6">
    <location>
        <begin position="237"/>
        <end position="375"/>
    </location>
</feature>
<dbReference type="PROSITE" id="PS51352">
    <property type="entry name" value="THIOREDOXIN_2"/>
    <property type="match status" value="1"/>
</dbReference>
<dbReference type="Gene3D" id="3.40.30.10">
    <property type="entry name" value="Glutaredoxin"/>
    <property type="match status" value="1"/>
</dbReference>
<keyword evidence="4" id="KW-0676">Redox-active center</keyword>
<accession>A0ABY7PTB5</accession>
<dbReference type="InterPro" id="IPR013766">
    <property type="entry name" value="Thioredoxin_domain"/>
</dbReference>
<evidence type="ECO:0000313" key="8">
    <source>
        <dbReference type="Proteomes" id="UP001211872"/>
    </source>
</evidence>
<gene>
    <name evidence="7" type="ORF">O9Z63_07805</name>
</gene>
<evidence type="ECO:0000313" key="7">
    <source>
        <dbReference type="EMBL" id="WBO86151.1"/>
    </source>
</evidence>
<protein>
    <submittedName>
        <fullName evidence="7">TlpA disulfide reductase family protein</fullName>
    </submittedName>
</protein>
<feature type="chain" id="PRO_5045347375" evidence="5">
    <location>
        <begin position="23"/>
        <end position="375"/>
    </location>
</feature>
<evidence type="ECO:0000256" key="4">
    <source>
        <dbReference type="ARBA" id="ARBA00023284"/>
    </source>
</evidence>
<keyword evidence="2" id="KW-0201">Cytochrome c-type biogenesis</keyword>
<dbReference type="InterPro" id="IPR025380">
    <property type="entry name" value="DUF4369"/>
</dbReference>
<dbReference type="Pfam" id="PF14289">
    <property type="entry name" value="DUF4369"/>
    <property type="match status" value="1"/>
</dbReference>
<keyword evidence="8" id="KW-1185">Reference proteome</keyword>
<dbReference type="CDD" id="cd02966">
    <property type="entry name" value="TlpA_like_family"/>
    <property type="match status" value="1"/>
</dbReference>
<dbReference type="Proteomes" id="UP001211872">
    <property type="component" value="Chromosome"/>
</dbReference>
<keyword evidence="5" id="KW-0732">Signal</keyword>